<reference evidence="2" key="1">
    <citation type="submission" date="2022-11" db="EMBL/GenBank/DDBJ databases">
        <authorList>
            <person name="Kikuchi T."/>
        </authorList>
    </citation>
    <scope>NUCLEOTIDE SEQUENCE</scope>
    <source>
        <strain evidence="2">PS1010</strain>
    </source>
</reference>
<proteinExistence type="predicted"/>
<feature type="transmembrane region" description="Helical" evidence="1">
    <location>
        <begin position="57"/>
        <end position="82"/>
    </location>
</feature>
<keyword evidence="1" id="KW-0812">Transmembrane</keyword>
<feature type="transmembrane region" description="Helical" evidence="1">
    <location>
        <begin position="12"/>
        <end position="36"/>
    </location>
</feature>
<dbReference type="Proteomes" id="UP001152747">
    <property type="component" value="Unassembled WGS sequence"/>
</dbReference>
<dbReference type="EMBL" id="CANHGI010000005">
    <property type="protein sequence ID" value="CAI5450501.1"/>
    <property type="molecule type" value="Genomic_DNA"/>
</dbReference>
<feature type="transmembrane region" description="Helical" evidence="1">
    <location>
        <begin position="102"/>
        <end position="125"/>
    </location>
</feature>
<name>A0A9P1IST6_9PELO</name>
<evidence type="ECO:0000256" key="1">
    <source>
        <dbReference type="SAM" id="Phobius"/>
    </source>
</evidence>
<evidence type="ECO:0000313" key="2">
    <source>
        <dbReference type="EMBL" id="CAI5450501.1"/>
    </source>
</evidence>
<dbReference type="Pfam" id="PF10325">
    <property type="entry name" value="7TM_GPCR_Srz"/>
    <property type="match status" value="1"/>
</dbReference>
<dbReference type="AlphaFoldDB" id="A0A9P1IST6"/>
<evidence type="ECO:0000313" key="3">
    <source>
        <dbReference type="Proteomes" id="UP001152747"/>
    </source>
</evidence>
<gene>
    <name evidence="2" type="ORF">CAMP_LOCUS13138</name>
</gene>
<keyword evidence="1" id="KW-0472">Membrane</keyword>
<dbReference type="InterPro" id="IPR018817">
    <property type="entry name" value="7TM_GPCR_serpentine_rcpt_Srz"/>
</dbReference>
<organism evidence="2 3">
    <name type="scientific">Caenorhabditis angaria</name>
    <dbReference type="NCBI Taxonomy" id="860376"/>
    <lineage>
        <taxon>Eukaryota</taxon>
        <taxon>Metazoa</taxon>
        <taxon>Ecdysozoa</taxon>
        <taxon>Nematoda</taxon>
        <taxon>Chromadorea</taxon>
        <taxon>Rhabditida</taxon>
        <taxon>Rhabditina</taxon>
        <taxon>Rhabditomorpha</taxon>
        <taxon>Rhabditoidea</taxon>
        <taxon>Rhabditidae</taxon>
        <taxon>Peloderinae</taxon>
        <taxon>Caenorhabditis</taxon>
    </lineage>
</organism>
<protein>
    <submittedName>
        <fullName evidence="2">Uncharacterized protein</fullName>
    </submittedName>
</protein>
<keyword evidence="3" id="KW-1185">Reference proteome</keyword>
<keyword evidence="1" id="KW-1133">Transmembrane helix</keyword>
<accession>A0A9P1IST6</accession>
<comment type="caution">
    <text evidence="2">The sequence shown here is derived from an EMBL/GenBank/DDBJ whole genome shotgun (WGS) entry which is preliminary data.</text>
</comment>
<sequence length="182" mass="21277">MDFKEFLLLRSFYVLYHVILLTIYILSVFTIFPIFIHLTRINRQKDRESSVFLITNHIYKITIYSQIMIVSSAISVLIFLSIPMLFSIETLEKEAEPEAEIGILAIITAITFYPLTLVLLFVKLLSIPTIFFVRQFVIDYEVNLNGILDEKIENLENNLVLEQFECRGGSQYSSERYFIIDN</sequence>